<sequence length="169" mass="17779">MKFGKALLISFIVIVILVVIIVGINAAGLMVTWPILFCGYYFCNPGNMDLNRVPGLAIWGAVGLAAGLFEPYLGAAFGELEALLGLLVAAMVVIALGMTGGLPWAESHFMLLMLTVATGGTHLMTVQDMPQIWVSYAVGILIMALIGLTKNAIVARGKKKAAVAEGESQ</sequence>
<feature type="transmembrane region" description="Helical" evidence="1">
    <location>
        <begin position="132"/>
        <end position="149"/>
    </location>
</feature>
<dbReference type="STRING" id="471855.Shel_02700"/>
<dbReference type="AlphaFoldDB" id="C7N232"/>
<keyword evidence="1" id="KW-0812">Transmembrane</keyword>
<keyword evidence="1" id="KW-1133">Transmembrane helix</keyword>
<evidence type="ECO:0000313" key="2">
    <source>
        <dbReference type="EMBL" id="ACV21338.1"/>
    </source>
</evidence>
<organism evidence="2 3">
    <name type="scientific">Slackia heliotrinireducens (strain ATCC 29202 / DSM 20476 / NCTC 11029 / RHS 1)</name>
    <name type="common">Peptococcus heliotrinreducens</name>
    <dbReference type="NCBI Taxonomy" id="471855"/>
    <lineage>
        <taxon>Bacteria</taxon>
        <taxon>Bacillati</taxon>
        <taxon>Actinomycetota</taxon>
        <taxon>Coriobacteriia</taxon>
        <taxon>Eggerthellales</taxon>
        <taxon>Eggerthellaceae</taxon>
        <taxon>Slackia</taxon>
    </lineage>
</organism>
<keyword evidence="1" id="KW-0472">Membrane</keyword>
<dbReference type="HOGENOM" id="CLU_1577467_0_0_11"/>
<proteinExistence type="predicted"/>
<name>C7N232_SLAHD</name>
<evidence type="ECO:0008006" key="4">
    <source>
        <dbReference type="Google" id="ProtNLM"/>
    </source>
</evidence>
<reference evidence="2 3" key="1">
    <citation type="journal article" date="2009" name="Stand. Genomic Sci.">
        <title>Complete genome sequence of Slackia heliotrinireducens type strain (RHS 1).</title>
        <authorList>
            <person name="Pukall R."/>
            <person name="Lapidus A."/>
            <person name="Nolan M."/>
            <person name="Copeland A."/>
            <person name="Glavina Del Rio T."/>
            <person name="Lucas S."/>
            <person name="Chen F."/>
            <person name="Tice H."/>
            <person name="Cheng J.F."/>
            <person name="Chertkov O."/>
            <person name="Bruce D."/>
            <person name="Goodwin L."/>
            <person name="Kuske C."/>
            <person name="Brettin T."/>
            <person name="Detter J.C."/>
            <person name="Han C."/>
            <person name="Pitluck S."/>
            <person name="Pati A."/>
            <person name="Mavrommatis K."/>
            <person name="Ivanova N."/>
            <person name="Ovchinnikova G."/>
            <person name="Chen A."/>
            <person name="Palaniappan K."/>
            <person name="Schneider S."/>
            <person name="Rohde M."/>
            <person name="Chain P."/>
            <person name="D'haeseleer P."/>
            <person name="Goker M."/>
            <person name="Bristow J."/>
            <person name="Eisen J.A."/>
            <person name="Markowitz V."/>
            <person name="Kyrpides N.C."/>
            <person name="Klenk H.P."/>
            <person name="Hugenholtz P."/>
        </authorList>
    </citation>
    <scope>NUCLEOTIDE SEQUENCE [LARGE SCALE GENOMIC DNA]</scope>
    <source>
        <strain evidence="3">ATCC 29202 / DSM 20476 / NCTC 11029 / RHS 1</strain>
    </source>
</reference>
<feature type="transmembrane region" description="Helical" evidence="1">
    <location>
        <begin position="82"/>
        <end position="105"/>
    </location>
</feature>
<dbReference type="Proteomes" id="UP000002026">
    <property type="component" value="Chromosome"/>
</dbReference>
<evidence type="ECO:0000313" key="3">
    <source>
        <dbReference type="Proteomes" id="UP000002026"/>
    </source>
</evidence>
<protein>
    <recommendedName>
        <fullName evidence="4">DUF1097 domain-containing protein</fullName>
    </recommendedName>
</protein>
<dbReference type="EMBL" id="CP001684">
    <property type="protein sequence ID" value="ACV21338.1"/>
    <property type="molecule type" value="Genomic_DNA"/>
</dbReference>
<dbReference type="KEGG" id="shi:Shel_02700"/>
<feature type="transmembrane region" description="Helical" evidence="1">
    <location>
        <begin position="56"/>
        <end position="75"/>
    </location>
</feature>
<feature type="transmembrane region" description="Helical" evidence="1">
    <location>
        <begin position="7"/>
        <end position="36"/>
    </location>
</feature>
<evidence type="ECO:0000256" key="1">
    <source>
        <dbReference type="SAM" id="Phobius"/>
    </source>
</evidence>
<gene>
    <name evidence="2" type="ordered locus">Shel_02700</name>
</gene>
<accession>C7N232</accession>
<dbReference type="RefSeq" id="WP_012797448.1">
    <property type="nucleotide sequence ID" value="NC_013165.1"/>
</dbReference>
<keyword evidence="3" id="KW-1185">Reference proteome</keyword>